<keyword evidence="3" id="KW-1185">Reference proteome</keyword>
<name>A0A2C9UXK3_MANES</name>
<dbReference type="AlphaFoldDB" id="A0A2C9UXK3"/>
<sequence length="99" mass="10869">MSVKKSLSPNNTTTAVVKASNDPVTPKRSRFGRCFSVMEISIDPGKSLKDLDSNKLKAEIKRWAKAVVAYARQVSGRFGSSTRKDDSIENSRDSSQNSC</sequence>
<feature type="region of interest" description="Disordered" evidence="1">
    <location>
        <begin position="1"/>
        <end position="27"/>
    </location>
</feature>
<accession>A0A2C9UXK3</accession>
<feature type="compositionally biased region" description="Basic and acidic residues" evidence="1">
    <location>
        <begin position="82"/>
        <end position="92"/>
    </location>
</feature>
<dbReference type="EMBL" id="CM004397">
    <property type="protein sequence ID" value="OAY36545.1"/>
    <property type="molecule type" value="Genomic_DNA"/>
</dbReference>
<dbReference type="Proteomes" id="UP000091857">
    <property type="component" value="Chromosome 11"/>
</dbReference>
<evidence type="ECO:0000256" key="1">
    <source>
        <dbReference type="SAM" id="MobiDB-lite"/>
    </source>
</evidence>
<reference evidence="3" key="1">
    <citation type="journal article" date="2016" name="Nat. Biotechnol.">
        <title>Sequencing wild and cultivated cassava and related species reveals extensive interspecific hybridization and genetic diversity.</title>
        <authorList>
            <person name="Bredeson J.V."/>
            <person name="Lyons J.B."/>
            <person name="Prochnik S.E."/>
            <person name="Wu G.A."/>
            <person name="Ha C.M."/>
            <person name="Edsinger-Gonzales E."/>
            <person name="Grimwood J."/>
            <person name="Schmutz J."/>
            <person name="Rabbi I.Y."/>
            <person name="Egesi C."/>
            <person name="Nauluvula P."/>
            <person name="Lebot V."/>
            <person name="Ndunguru J."/>
            <person name="Mkamilo G."/>
            <person name="Bart R.S."/>
            <person name="Setter T.L."/>
            <person name="Gleadow R.M."/>
            <person name="Kulakow P."/>
            <person name="Ferguson M.E."/>
            <person name="Rounsley S."/>
            <person name="Rokhsar D.S."/>
        </authorList>
    </citation>
    <scope>NUCLEOTIDE SEQUENCE [LARGE SCALE GENOMIC DNA]</scope>
    <source>
        <strain evidence="3">cv. AM560-2</strain>
    </source>
</reference>
<protein>
    <submittedName>
        <fullName evidence="2">Uncharacterized protein</fullName>
    </submittedName>
</protein>
<evidence type="ECO:0000313" key="3">
    <source>
        <dbReference type="Proteomes" id="UP000091857"/>
    </source>
</evidence>
<feature type="region of interest" description="Disordered" evidence="1">
    <location>
        <begin position="77"/>
        <end position="99"/>
    </location>
</feature>
<proteinExistence type="predicted"/>
<dbReference type="PANTHER" id="PTHR36484">
    <property type="entry name" value="OS01G0558700 PROTEIN"/>
    <property type="match status" value="1"/>
</dbReference>
<feature type="compositionally biased region" description="Polar residues" evidence="1">
    <location>
        <begin position="1"/>
        <end position="15"/>
    </location>
</feature>
<comment type="caution">
    <text evidence="2">The sequence shown here is derived from an EMBL/GenBank/DDBJ whole genome shotgun (WGS) entry which is preliminary data.</text>
</comment>
<dbReference type="PANTHER" id="PTHR36484:SF2">
    <property type="entry name" value="OS01G0558700 PROTEIN"/>
    <property type="match status" value="1"/>
</dbReference>
<dbReference type="OMA" id="IHNFARA"/>
<dbReference type="Gramene" id="Manes.11G029100.3.v8.1">
    <property type="protein sequence ID" value="Manes.11G029100.3.v8.1.CDS.1"/>
    <property type="gene ID" value="Manes.11G029100.v8.1"/>
</dbReference>
<organism evidence="2 3">
    <name type="scientific">Manihot esculenta</name>
    <name type="common">Cassava</name>
    <name type="synonym">Jatropha manihot</name>
    <dbReference type="NCBI Taxonomy" id="3983"/>
    <lineage>
        <taxon>Eukaryota</taxon>
        <taxon>Viridiplantae</taxon>
        <taxon>Streptophyta</taxon>
        <taxon>Embryophyta</taxon>
        <taxon>Tracheophyta</taxon>
        <taxon>Spermatophyta</taxon>
        <taxon>Magnoliopsida</taxon>
        <taxon>eudicotyledons</taxon>
        <taxon>Gunneridae</taxon>
        <taxon>Pentapetalae</taxon>
        <taxon>rosids</taxon>
        <taxon>fabids</taxon>
        <taxon>Malpighiales</taxon>
        <taxon>Euphorbiaceae</taxon>
        <taxon>Crotonoideae</taxon>
        <taxon>Manihoteae</taxon>
        <taxon>Manihot</taxon>
    </lineage>
</organism>
<evidence type="ECO:0000313" key="2">
    <source>
        <dbReference type="EMBL" id="OAY36545.1"/>
    </source>
</evidence>
<gene>
    <name evidence="2" type="ORF">MANES_11G029100v8</name>
</gene>